<comment type="caution">
    <text evidence="1">The sequence shown here is derived from an EMBL/GenBank/DDBJ whole genome shotgun (WGS) entry which is preliminary data.</text>
</comment>
<keyword evidence="2" id="KW-1185">Reference proteome</keyword>
<dbReference type="RefSeq" id="WP_077411189.1">
    <property type="nucleotide sequence ID" value="NZ_JBHRTS010000004.1"/>
</dbReference>
<name>A0ABV7JE23_9GAMM</name>
<dbReference type="Pfam" id="PF12843">
    <property type="entry name" value="QSregVF_b"/>
    <property type="match status" value="1"/>
</dbReference>
<dbReference type="Proteomes" id="UP001595533">
    <property type="component" value="Unassembled WGS sequence"/>
</dbReference>
<evidence type="ECO:0000313" key="1">
    <source>
        <dbReference type="EMBL" id="MFC3194483.1"/>
    </source>
</evidence>
<evidence type="ECO:0000313" key="2">
    <source>
        <dbReference type="Proteomes" id="UP001595533"/>
    </source>
</evidence>
<proteinExistence type="predicted"/>
<organism evidence="1 2">
    <name type="scientific">Marinicella sediminis</name>
    <dbReference type="NCBI Taxonomy" id="1792834"/>
    <lineage>
        <taxon>Bacteria</taxon>
        <taxon>Pseudomonadati</taxon>
        <taxon>Pseudomonadota</taxon>
        <taxon>Gammaproteobacteria</taxon>
        <taxon>Lysobacterales</taxon>
        <taxon>Marinicellaceae</taxon>
        <taxon>Marinicella</taxon>
    </lineage>
</organism>
<reference evidence="2" key="1">
    <citation type="journal article" date="2019" name="Int. J. Syst. Evol. Microbiol.">
        <title>The Global Catalogue of Microorganisms (GCM) 10K type strain sequencing project: providing services to taxonomists for standard genome sequencing and annotation.</title>
        <authorList>
            <consortium name="The Broad Institute Genomics Platform"/>
            <consortium name="The Broad Institute Genome Sequencing Center for Infectious Disease"/>
            <person name="Wu L."/>
            <person name="Ma J."/>
        </authorList>
    </citation>
    <scope>NUCLEOTIDE SEQUENCE [LARGE SCALE GENOMIC DNA]</scope>
    <source>
        <strain evidence="2">KCTC 42953</strain>
    </source>
</reference>
<dbReference type="InterPro" id="IPR024530">
    <property type="entry name" value="QSregVF_b"/>
</dbReference>
<accession>A0ABV7JE23</accession>
<gene>
    <name evidence="1" type="ORF">ACFODZ_09555</name>
</gene>
<sequence length="77" mass="8839">MNFSDSDKQAFLKALVQVMPYGKYKGRQLMDLPAHYLGWFNTQGFPDNALGRQLALVFELDHNGLLPELRRLLKKSS</sequence>
<protein>
    <submittedName>
        <fullName evidence="1">DUF3820 family protein</fullName>
    </submittedName>
</protein>
<dbReference type="EMBL" id="JBHRTS010000004">
    <property type="protein sequence ID" value="MFC3194483.1"/>
    <property type="molecule type" value="Genomic_DNA"/>
</dbReference>